<evidence type="ECO:0008006" key="2">
    <source>
        <dbReference type="Google" id="ProtNLM"/>
    </source>
</evidence>
<proteinExistence type="predicted"/>
<dbReference type="AlphaFoldDB" id="A0A3B0X0E3"/>
<dbReference type="EMBL" id="UOFD01000082">
    <property type="protein sequence ID" value="VAW54999.1"/>
    <property type="molecule type" value="Genomic_DNA"/>
</dbReference>
<gene>
    <name evidence="1" type="ORF">MNBD_GAMMA06-1374</name>
</gene>
<sequence length="141" mass="16156">MIMIIDIPSISDRRQTPRYEVTLPVEMILEIDDILSVTSRNISNCGLQIICDAWATEKIEPRGIQSHAIDHIRIKTVTELPVGNETKKLYSNCRILSVQRISQDKYILNLAFTDFENDSEQVLDTFLDQYEQKKIVISATA</sequence>
<evidence type="ECO:0000313" key="1">
    <source>
        <dbReference type="EMBL" id="VAW54999.1"/>
    </source>
</evidence>
<dbReference type="Gene3D" id="2.40.10.220">
    <property type="entry name" value="predicted glycosyltransferase like domains"/>
    <property type="match status" value="1"/>
</dbReference>
<reference evidence="1" key="1">
    <citation type="submission" date="2018-06" db="EMBL/GenBank/DDBJ databases">
        <authorList>
            <person name="Zhirakovskaya E."/>
        </authorList>
    </citation>
    <scope>NUCLEOTIDE SEQUENCE</scope>
</reference>
<organism evidence="1">
    <name type="scientific">hydrothermal vent metagenome</name>
    <dbReference type="NCBI Taxonomy" id="652676"/>
    <lineage>
        <taxon>unclassified sequences</taxon>
        <taxon>metagenomes</taxon>
        <taxon>ecological metagenomes</taxon>
    </lineage>
</organism>
<name>A0A3B0X0E3_9ZZZZ</name>
<protein>
    <recommendedName>
        <fullName evidence="2">PilZ domain-containing protein</fullName>
    </recommendedName>
</protein>
<accession>A0A3B0X0E3</accession>